<sequence length="53" mass="5910">MEIPLRISVSLCTIISSVGSLIGIRPLGKTDHTYSRDSCIVYNHRRLLIIGKI</sequence>
<name>A0A7Z9DVP2_9CYAN</name>
<dbReference type="EMBL" id="CZCS02000009">
    <property type="protein sequence ID" value="VXD13165.1"/>
    <property type="molecule type" value="Genomic_DNA"/>
</dbReference>
<dbReference type="Proteomes" id="UP000182190">
    <property type="component" value="Unassembled WGS sequence"/>
</dbReference>
<gene>
    <name evidence="1" type="ORF">PL9631_1060333</name>
</gene>
<accession>A0A7Z9DVP2</accession>
<reference evidence="1" key="1">
    <citation type="submission" date="2019-10" db="EMBL/GenBank/DDBJ databases">
        <authorList>
            <consortium name="Genoscope - CEA"/>
            <person name="William W."/>
        </authorList>
    </citation>
    <scope>NUCLEOTIDE SEQUENCE [LARGE SCALE GENOMIC DNA]</scope>
    <source>
        <strain evidence="1">BBR_PRJEB10994</strain>
    </source>
</reference>
<keyword evidence="2" id="KW-1185">Reference proteome</keyword>
<organism evidence="1 2">
    <name type="scientific">Planktothrix paucivesiculata PCC 9631</name>
    <dbReference type="NCBI Taxonomy" id="671071"/>
    <lineage>
        <taxon>Bacteria</taxon>
        <taxon>Bacillati</taxon>
        <taxon>Cyanobacteriota</taxon>
        <taxon>Cyanophyceae</taxon>
        <taxon>Oscillatoriophycideae</taxon>
        <taxon>Oscillatoriales</taxon>
        <taxon>Microcoleaceae</taxon>
        <taxon>Planktothrix</taxon>
    </lineage>
</organism>
<evidence type="ECO:0000313" key="2">
    <source>
        <dbReference type="Proteomes" id="UP000182190"/>
    </source>
</evidence>
<dbReference type="AlphaFoldDB" id="A0A7Z9DVP2"/>
<comment type="caution">
    <text evidence="1">The sequence shown here is derived from an EMBL/GenBank/DDBJ whole genome shotgun (WGS) entry which is preliminary data.</text>
</comment>
<evidence type="ECO:0000313" key="1">
    <source>
        <dbReference type="EMBL" id="VXD13165.1"/>
    </source>
</evidence>
<protein>
    <submittedName>
        <fullName evidence="1">Uncharacterized protein</fullName>
    </submittedName>
</protein>
<proteinExistence type="predicted"/>